<gene>
    <name evidence="2" type="ORF">g.57449</name>
</gene>
<dbReference type="InterPro" id="IPR036397">
    <property type="entry name" value="RNaseH_sf"/>
</dbReference>
<protein>
    <recommendedName>
        <fullName evidence="1">DDE-1 domain-containing protein</fullName>
    </recommendedName>
</protein>
<organism evidence="2">
    <name type="scientific">Homalodisca liturata</name>
    <dbReference type="NCBI Taxonomy" id="320908"/>
    <lineage>
        <taxon>Eukaryota</taxon>
        <taxon>Metazoa</taxon>
        <taxon>Ecdysozoa</taxon>
        <taxon>Arthropoda</taxon>
        <taxon>Hexapoda</taxon>
        <taxon>Insecta</taxon>
        <taxon>Pterygota</taxon>
        <taxon>Neoptera</taxon>
        <taxon>Paraneoptera</taxon>
        <taxon>Hemiptera</taxon>
        <taxon>Auchenorrhyncha</taxon>
        <taxon>Membracoidea</taxon>
        <taxon>Cicadellidae</taxon>
        <taxon>Cicadellinae</taxon>
        <taxon>Proconiini</taxon>
        <taxon>Homalodisca</taxon>
    </lineage>
</organism>
<proteinExistence type="predicted"/>
<accession>A0A1B6I0Q3</accession>
<sequence>MIVYPYKRIPTHIVNDLPEDWSIGRSDSGWMVSAVFYEYIANVFYPWLVNNNVKFPVIFFLDGHKSHISMELSQFCANKKILLYCFPANATHILQPCDTTIFKPLKNAWRKEVRLYKQRTSKSVTKVVFAGLFK</sequence>
<dbReference type="InterPro" id="IPR004875">
    <property type="entry name" value="DDE_SF_endonuclease_dom"/>
</dbReference>
<feature type="domain" description="DDE-1" evidence="1">
    <location>
        <begin position="14"/>
        <end position="123"/>
    </location>
</feature>
<name>A0A1B6I0Q3_9HEMI</name>
<reference evidence="2" key="1">
    <citation type="submission" date="2015-11" db="EMBL/GenBank/DDBJ databases">
        <title>De novo transcriptome assembly of four potential Pierce s Disease insect vectors from Arizona vineyards.</title>
        <authorList>
            <person name="Tassone E.E."/>
        </authorList>
    </citation>
    <scope>NUCLEOTIDE SEQUENCE</scope>
</reference>
<evidence type="ECO:0000313" key="2">
    <source>
        <dbReference type="EMBL" id="JAS80493.1"/>
    </source>
</evidence>
<dbReference type="Gene3D" id="3.30.420.10">
    <property type="entry name" value="Ribonuclease H-like superfamily/Ribonuclease H"/>
    <property type="match status" value="1"/>
</dbReference>
<dbReference type="AlphaFoldDB" id="A0A1B6I0Q3"/>
<evidence type="ECO:0000259" key="1">
    <source>
        <dbReference type="Pfam" id="PF03184"/>
    </source>
</evidence>
<dbReference type="EMBL" id="GECU01027213">
    <property type="protein sequence ID" value="JAS80493.1"/>
    <property type="molecule type" value="Transcribed_RNA"/>
</dbReference>
<dbReference type="Pfam" id="PF03184">
    <property type="entry name" value="DDE_1"/>
    <property type="match status" value="1"/>
</dbReference>
<feature type="non-terminal residue" evidence="2">
    <location>
        <position position="134"/>
    </location>
</feature>
<dbReference type="GO" id="GO:0003676">
    <property type="term" value="F:nucleic acid binding"/>
    <property type="evidence" value="ECO:0007669"/>
    <property type="project" value="InterPro"/>
</dbReference>